<dbReference type="SMART" id="SM00452">
    <property type="entry name" value="STI"/>
    <property type="match status" value="1"/>
</dbReference>
<name>A0A565B2L5_9BRAS</name>
<gene>
    <name evidence="2" type="ORF">ANE_LOCUS5584</name>
</gene>
<dbReference type="PROSITE" id="PS00283">
    <property type="entry name" value="SOYBEAN_KUNITZ"/>
    <property type="match status" value="1"/>
</dbReference>
<dbReference type="Proteomes" id="UP000489600">
    <property type="component" value="Unassembled WGS sequence"/>
</dbReference>
<dbReference type="PANTHER" id="PTHR33107">
    <property type="entry name" value="KUNITZ TRYPSIN INHIBITOR 2"/>
    <property type="match status" value="1"/>
</dbReference>
<sequence length="205" mass="23164">MSPMFYFFLALTAVLAATASALTPVLDTDGDIIFHGRYYVLPVFRGQGGGVTLTNPNFRPCPRGHIVQEKSEVENGIPVRFSNWKPRVGFVPETEDLNIKTDSGQVLCRRDNYWRVDEFDTGNKNWFLVSAQKPTPDNAFRSYFQIQKVGNNLNAYKIMFCPGACIDVGIFVDENSVRRLALTNEPFLVMFKKANETTTTMVETM</sequence>
<dbReference type="SUPFAM" id="SSF50386">
    <property type="entry name" value="STI-like"/>
    <property type="match status" value="1"/>
</dbReference>
<evidence type="ECO:0000313" key="3">
    <source>
        <dbReference type="Proteomes" id="UP000489600"/>
    </source>
</evidence>
<dbReference type="Pfam" id="PF00197">
    <property type="entry name" value="Kunitz_legume"/>
    <property type="match status" value="1"/>
</dbReference>
<dbReference type="PRINTS" id="PR00291">
    <property type="entry name" value="KUNITZINHBTR"/>
</dbReference>
<dbReference type="InterPro" id="IPR011065">
    <property type="entry name" value="Kunitz_inhibitor_STI-like_sf"/>
</dbReference>
<feature type="chain" id="PRO_5022201099" description="Miraculin-like" evidence="1">
    <location>
        <begin position="22"/>
        <end position="205"/>
    </location>
</feature>
<keyword evidence="1" id="KW-0732">Signal</keyword>
<dbReference type="Gene3D" id="2.80.10.50">
    <property type="match status" value="1"/>
</dbReference>
<evidence type="ECO:0008006" key="4">
    <source>
        <dbReference type="Google" id="ProtNLM"/>
    </source>
</evidence>
<organism evidence="2 3">
    <name type="scientific">Arabis nemorensis</name>
    <dbReference type="NCBI Taxonomy" id="586526"/>
    <lineage>
        <taxon>Eukaryota</taxon>
        <taxon>Viridiplantae</taxon>
        <taxon>Streptophyta</taxon>
        <taxon>Embryophyta</taxon>
        <taxon>Tracheophyta</taxon>
        <taxon>Spermatophyta</taxon>
        <taxon>Magnoliopsida</taxon>
        <taxon>eudicotyledons</taxon>
        <taxon>Gunneridae</taxon>
        <taxon>Pentapetalae</taxon>
        <taxon>rosids</taxon>
        <taxon>malvids</taxon>
        <taxon>Brassicales</taxon>
        <taxon>Brassicaceae</taxon>
        <taxon>Arabideae</taxon>
        <taxon>Arabis</taxon>
    </lineage>
</organism>
<dbReference type="EMBL" id="CABITT030000002">
    <property type="protein sequence ID" value="VVA95139.1"/>
    <property type="molecule type" value="Genomic_DNA"/>
</dbReference>
<comment type="caution">
    <text evidence="2">The sequence shown here is derived from an EMBL/GenBank/DDBJ whole genome shotgun (WGS) entry which is preliminary data.</text>
</comment>
<proteinExistence type="predicted"/>
<dbReference type="InterPro" id="IPR002160">
    <property type="entry name" value="Prot_inh_Kunz-lg"/>
</dbReference>
<protein>
    <recommendedName>
        <fullName evidence="4">Miraculin-like</fullName>
    </recommendedName>
</protein>
<keyword evidence="3" id="KW-1185">Reference proteome</keyword>
<dbReference type="PANTHER" id="PTHR33107:SF12">
    <property type="entry name" value="KUNITZ TRYPSIN INHIBITOR 4"/>
    <property type="match status" value="1"/>
</dbReference>
<evidence type="ECO:0000256" key="1">
    <source>
        <dbReference type="SAM" id="SignalP"/>
    </source>
</evidence>
<reference evidence="2" key="1">
    <citation type="submission" date="2019-07" db="EMBL/GenBank/DDBJ databases">
        <authorList>
            <person name="Dittberner H."/>
        </authorList>
    </citation>
    <scope>NUCLEOTIDE SEQUENCE [LARGE SCALE GENOMIC DNA]</scope>
</reference>
<dbReference type="AlphaFoldDB" id="A0A565B2L5"/>
<dbReference type="GO" id="GO:0004866">
    <property type="term" value="F:endopeptidase inhibitor activity"/>
    <property type="evidence" value="ECO:0007669"/>
    <property type="project" value="InterPro"/>
</dbReference>
<evidence type="ECO:0000313" key="2">
    <source>
        <dbReference type="EMBL" id="VVA95139.1"/>
    </source>
</evidence>
<feature type="signal peptide" evidence="1">
    <location>
        <begin position="1"/>
        <end position="21"/>
    </location>
</feature>
<accession>A0A565B2L5</accession>
<dbReference type="OrthoDB" id="1918435at2759"/>